<dbReference type="PANTHER" id="PTHR30457:SF0">
    <property type="entry name" value="PHOSPHATASE, PUTATIVE (AFU_ORTHOLOGUE AFUA_4G01070)-RELATED"/>
    <property type="match status" value="1"/>
</dbReference>
<comment type="cofactor">
    <cofactor evidence="6">
        <name>a divalent metal cation</name>
        <dbReference type="ChEBI" id="CHEBI:60240"/>
    </cofactor>
    <text evidence="6">Binds 1 divalent metal cation per subunit.</text>
</comment>
<feature type="binding site" evidence="6">
    <location>
        <position position="95"/>
    </location>
    <ligand>
        <name>a divalent metal cation</name>
        <dbReference type="ChEBI" id="CHEBI:60240"/>
    </ligand>
</feature>
<dbReference type="NCBIfam" id="TIGR00087">
    <property type="entry name" value="surE"/>
    <property type="match status" value="1"/>
</dbReference>
<comment type="function">
    <text evidence="6">Nucleotidase that shows phosphatase activity on nucleoside 5'-monophosphates.</text>
</comment>
<proteinExistence type="inferred from homology"/>
<keyword evidence="3 6" id="KW-0479">Metal-binding</keyword>
<dbReference type="KEGG" id="dgg:DGI_2189"/>
<dbReference type="EMBL" id="CP006585">
    <property type="protein sequence ID" value="AGW13947.1"/>
    <property type="molecule type" value="Genomic_DNA"/>
</dbReference>
<dbReference type="RefSeq" id="WP_021760888.1">
    <property type="nucleotide sequence ID" value="NC_022444.1"/>
</dbReference>
<dbReference type="InterPro" id="IPR036523">
    <property type="entry name" value="SurE-like_sf"/>
</dbReference>
<dbReference type="GO" id="GO:0005737">
    <property type="term" value="C:cytoplasm"/>
    <property type="evidence" value="ECO:0007669"/>
    <property type="project" value="UniProtKB-SubCell"/>
</dbReference>
<dbReference type="STRING" id="1121448.DGI_2189"/>
<reference evidence="9" key="2">
    <citation type="submission" date="2013-07" db="EMBL/GenBank/DDBJ databases">
        <authorList>
            <person name="Morais-Silva F.O."/>
            <person name="Rezende A.M."/>
            <person name="Pimentel C."/>
            <person name="Resende D.M."/>
            <person name="Santos C.I."/>
            <person name="Clemente C."/>
            <person name="de Oliveira L.M."/>
            <person name="da Silva S.M."/>
            <person name="Costa D.A."/>
            <person name="Varela-Raposo A."/>
            <person name="Horacio E.C.A."/>
            <person name="Matos M."/>
            <person name="Flores O."/>
            <person name="Ruiz J.C."/>
            <person name="Rodrigues-Pousada C."/>
        </authorList>
    </citation>
    <scope>NUCLEOTIDE SEQUENCE [LARGE SCALE GENOMIC DNA]</scope>
    <source>
        <strain evidence="9">ATCC 19364 / DSM 1382 / NCIMB 9332 / VKM B-1759</strain>
    </source>
</reference>
<dbReference type="SUPFAM" id="SSF64167">
    <property type="entry name" value="SurE-like"/>
    <property type="match status" value="1"/>
</dbReference>
<comment type="catalytic activity">
    <reaction evidence="1 6">
        <text>a ribonucleoside 5'-phosphate + H2O = a ribonucleoside + phosphate</text>
        <dbReference type="Rhea" id="RHEA:12484"/>
        <dbReference type="ChEBI" id="CHEBI:15377"/>
        <dbReference type="ChEBI" id="CHEBI:18254"/>
        <dbReference type="ChEBI" id="CHEBI:43474"/>
        <dbReference type="ChEBI" id="CHEBI:58043"/>
        <dbReference type="EC" id="3.1.3.5"/>
    </reaction>
</comment>
<feature type="domain" description="Survival protein SurE-like phosphatase/nucleotidase" evidence="7">
    <location>
        <begin position="3"/>
        <end position="187"/>
    </location>
</feature>
<gene>
    <name evidence="6" type="primary">surE</name>
    <name evidence="8" type="ORF">DGI_2189</name>
</gene>
<name>T2GDF3_MEGG1</name>
<keyword evidence="9" id="KW-1185">Reference proteome</keyword>
<dbReference type="HOGENOM" id="CLU_045192_1_2_7"/>
<dbReference type="Proteomes" id="UP000016587">
    <property type="component" value="Chromosome"/>
</dbReference>
<dbReference type="OrthoDB" id="9780815at2"/>
<feature type="binding site" evidence="6">
    <location>
        <position position="40"/>
    </location>
    <ligand>
        <name>a divalent metal cation</name>
        <dbReference type="ChEBI" id="CHEBI:60240"/>
    </ligand>
</feature>
<evidence type="ECO:0000313" key="8">
    <source>
        <dbReference type="EMBL" id="AGW13947.1"/>
    </source>
</evidence>
<dbReference type="PATRIC" id="fig|1121448.10.peg.2143"/>
<dbReference type="EC" id="3.1.3.5" evidence="6"/>
<keyword evidence="6" id="KW-0963">Cytoplasm</keyword>
<organism evidence="8 9">
    <name type="scientific">Megalodesulfovibrio gigas (strain ATCC 19364 / DSM 1382 / NCIMB 9332 / VKM B-1759)</name>
    <name type="common">Desulfovibrio gigas</name>
    <dbReference type="NCBI Taxonomy" id="1121448"/>
    <lineage>
        <taxon>Bacteria</taxon>
        <taxon>Pseudomonadati</taxon>
        <taxon>Thermodesulfobacteriota</taxon>
        <taxon>Desulfovibrionia</taxon>
        <taxon>Desulfovibrionales</taxon>
        <taxon>Desulfovibrionaceae</taxon>
        <taxon>Megalodesulfovibrio</taxon>
    </lineage>
</organism>
<evidence type="ECO:0000259" key="7">
    <source>
        <dbReference type="Pfam" id="PF01975"/>
    </source>
</evidence>
<dbReference type="InterPro" id="IPR002828">
    <property type="entry name" value="SurE-like_Pase/nucleotidase"/>
</dbReference>
<dbReference type="Pfam" id="PF01975">
    <property type="entry name" value="SurE"/>
    <property type="match status" value="1"/>
</dbReference>
<evidence type="ECO:0000256" key="5">
    <source>
        <dbReference type="ARBA" id="ARBA00022801"/>
    </source>
</evidence>
<dbReference type="Gene3D" id="3.40.1210.10">
    <property type="entry name" value="Survival protein SurE-like phosphatase/nucleotidase"/>
    <property type="match status" value="1"/>
</dbReference>
<comment type="subcellular location">
    <subcellularLocation>
        <location evidence="6">Cytoplasm</location>
    </subcellularLocation>
</comment>
<dbReference type="GO" id="GO:0046872">
    <property type="term" value="F:metal ion binding"/>
    <property type="evidence" value="ECO:0007669"/>
    <property type="project" value="UniProtKB-UniRule"/>
</dbReference>
<protein>
    <recommendedName>
        <fullName evidence="6">5'-nucleotidase SurE</fullName>
        <ecNumber evidence="6">3.1.3.5</ecNumber>
    </recommendedName>
    <alternativeName>
        <fullName evidence="6">Nucleoside 5'-monophosphate phosphohydrolase</fullName>
    </alternativeName>
</protein>
<dbReference type="HAMAP" id="MF_00060">
    <property type="entry name" value="SurE"/>
    <property type="match status" value="1"/>
</dbReference>
<dbReference type="GO" id="GO:0000166">
    <property type="term" value="F:nucleotide binding"/>
    <property type="evidence" value="ECO:0007669"/>
    <property type="project" value="UniProtKB-KW"/>
</dbReference>
<evidence type="ECO:0000256" key="2">
    <source>
        <dbReference type="ARBA" id="ARBA00011062"/>
    </source>
</evidence>
<feature type="binding site" evidence="6">
    <location>
        <position position="9"/>
    </location>
    <ligand>
        <name>a divalent metal cation</name>
        <dbReference type="ChEBI" id="CHEBI:60240"/>
    </ligand>
</feature>
<evidence type="ECO:0000256" key="4">
    <source>
        <dbReference type="ARBA" id="ARBA00022741"/>
    </source>
</evidence>
<keyword evidence="5 6" id="KW-0378">Hydrolase</keyword>
<dbReference type="PANTHER" id="PTHR30457">
    <property type="entry name" value="5'-NUCLEOTIDASE SURE"/>
    <property type="match status" value="1"/>
</dbReference>
<dbReference type="GO" id="GO:0008253">
    <property type="term" value="F:5'-nucleotidase activity"/>
    <property type="evidence" value="ECO:0007669"/>
    <property type="project" value="UniProtKB-UniRule"/>
</dbReference>
<evidence type="ECO:0000256" key="1">
    <source>
        <dbReference type="ARBA" id="ARBA00000815"/>
    </source>
</evidence>
<reference evidence="8 9" key="1">
    <citation type="journal article" date="2013" name="J. Bacteriol.">
        <title>Roles of HynAB and Ech, the only two hydrogenases found in the model sulfate reducer Desulfovibrio gigas.</title>
        <authorList>
            <person name="Morais-Silva F.O."/>
            <person name="Santos C.I."/>
            <person name="Rodrigues R."/>
            <person name="Pereira I.A."/>
            <person name="Rodrigues-Pousada C."/>
        </authorList>
    </citation>
    <scope>NUCLEOTIDE SEQUENCE [LARGE SCALE GENOMIC DNA]</scope>
    <source>
        <strain evidence="9">ATCC 19364 / DSM 1382 / NCIMB 9332 / VKM B-1759</strain>
    </source>
</reference>
<evidence type="ECO:0000256" key="3">
    <source>
        <dbReference type="ARBA" id="ARBA00022723"/>
    </source>
</evidence>
<dbReference type="eggNOG" id="COG0496">
    <property type="taxonomic scope" value="Bacteria"/>
</dbReference>
<dbReference type="AlphaFoldDB" id="T2GDF3"/>
<dbReference type="InterPro" id="IPR030048">
    <property type="entry name" value="SurE"/>
</dbReference>
<evidence type="ECO:0000313" key="9">
    <source>
        <dbReference type="Proteomes" id="UP000016587"/>
    </source>
</evidence>
<keyword evidence="4 6" id="KW-0547">Nucleotide-binding</keyword>
<evidence type="ECO:0000256" key="6">
    <source>
        <dbReference type="HAMAP-Rule" id="MF_00060"/>
    </source>
</evidence>
<sequence>MRILLTNDDGIQAVGLRALYHAFREAGHEVRVVAPVTEQSAVGHAITISLPLRVKEFKEDGFEGLGVYGTPTDCVKLALTALLDPPPDVVVSGINAGANVGVDLLYSGTVSAATEGAFMGYPAIAFSHDCFNPVDLTEQGRYAARLLPTLPWGDLPAKCVLNLNFPDLPVAECKPLILCRHTRVMWEDSYMHRLDPRGRPYYWLTGEIPPEKLSPDTDRALLTAGHITLTPLKFDFTDRDTLALLERRMIVAAPETDASPR</sequence>
<accession>T2GDF3</accession>
<dbReference type="NCBIfam" id="NF001490">
    <property type="entry name" value="PRK00346.1-4"/>
    <property type="match status" value="1"/>
</dbReference>
<feature type="binding site" evidence="6">
    <location>
        <position position="8"/>
    </location>
    <ligand>
        <name>a divalent metal cation</name>
        <dbReference type="ChEBI" id="CHEBI:60240"/>
    </ligand>
</feature>
<comment type="similarity">
    <text evidence="2 6">Belongs to the SurE nucleotidase family.</text>
</comment>